<feature type="region of interest" description="Disordered" evidence="7">
    <location>
        <begin position="1141"/>
        <end position="1167"/>
    </location>
</feature>
<dbReference type="PANTHER" id="PTHR45615">
    <property type="entry name" value="MYOSIN HEAVY CHAIN, NON-MUSCLE"/>
    <property type="match status" value="1"/>
</dbReference>
<comment type="subcellular location">
    <subcellularLocation>
        <location evidence="1">Cytoplasm</location>
        <location evidence="1">Cytoskeleton</location>
        <location evidence="1">Microtubule organizing center</location>
    </subcellularLocation>
</comment>
<feature type="region of interest" description="Disordered" evidence="7">
    <location>
        <begin position="668"/>
        <end position="687"/>
    </location>
</feature>
<protein>
    <submittedName>
        <fullName evidence="9">Related to Cingulin</fullName>
    </submittedName>
</protein>
<evidence type="ECO:0000256" key="5">
    <source>
        <dbReference type="ARBA" id="ARBA00023212"/>
    </source>
</evidence>
<feature type="region of interest" description="Disordered" evidence="7">
    <location>
        <begin position="118"/>
        <end position="343"/>
    </location>
</feature>
<dbReference type="Proteomes" id="UP000324022">
    <property type="component" value="Unassembled WGS sequence"/>
</dbReference>
<keyword evidence="2" id="KW-0963">Cytoplasm</keyword>
<reference evidence="9 10" key="1">
    <citation type="submission" date="2018-03" db="EMBL/GenBank/DDBJ databases">
        <authorList>
            <person name="Guldener U."/>
        </authorList>
    </citation>
    <scope>NUCLEOTIDE SEQUENCE [LARGE SCALE GENOMIC DNA]</scope>
    <source>
        <strain evidence="9 10">NBRC100155</strain>
    </source>
</reference>
<evidence type="ECO:0000259" key="8">
    <source>
        <dbReference type="Pfam" id="PF10495"/>
    </source>
</evidence>
<evidence type="ECO:0000256" key="3">
    <source>
        <dbReference type="ARBA" id="ARBA00022553"/>
    </source>
</evidence>
<feature type="region of interest" description="Disordered" evidence="7">
    <location>
        <begin position="357"/>
        <end position="391"/>
    </location>
</feature>
<keyword evidence="10" id="KW-1185">Reference proteome</keyword>
<feature type="region of interest" description="Disordered" evidence="7">
    <location>
        <begin position="758"/>
        <end position="778"/>
    </location>
</feature>
<evidence type="ECO:0000256" key="7">
    <source>
        <dbReference type="SAM" id="MobiDB-lite"/>
    </source>
</evidence>
<feature type="compositionally biased region" description="Low complexity" evidence="7">
    <location>
        <begin position="190"/>
        <end position="208"/>
    </location>
</feature>
<dbReference type="OrthoDB" id="2020852at2759"/>
<proteinExistence type="predicted"/>
<feature type="region of interest" description="Disordered" evidence="7">
    <location>
        <begin position="1534"/>
        <end position="1578"/>
    </location>
</feature>
<evidence type="ECO:0000256" key="6">
    <source>
        <dbReference type="SAM" id="Coils"/>
    </source>
</evidence>
<feature type="compositionally biased region" description="Polar residues" evidence="7">
    <location>
        <begin position="46"/>
        <end position="81"/>
    </location>
</feature>
<dbReference type="GO" id="GO:0016460">
    <property type="term" value="C:myosin II complex"/>
    <property type="evidence" value="ECO:0007669"/>
    <property type="project" value="TreeGrafter"/>
</dbReference>
<feature type="compositionally biased region" description="Acidic residues" evidence="7">
    <location>
        <begin position="293"/>
        <end position="302"/>
    </location>
</feature>
<evidence type="ECO:0000313" key="9">
    <source>
        <dbReference type="EMBL" id="SPO25158.1"/>
    </source>
</evidence>
<evidence type="ECO:0000256" key="1">
    <source>
        <dbReference type="ARBA" id="ARBA00004267"/>
    </source>
</evidence>
<dbReference type="GO" id="GO:0005737">
    <property type="term" value="C:cytoplasm"/>
    <property type="evidence" value="ECO:0007669"/>
    <property type="project" value="TreeGrafter"/>
</dbReference>
<feature type="region of interest" description="Disordered" evidence="7">
    <location>
        <begin position="430"/>
        <end position="461"/>
    </location>
</feature>
<dbReference type="EMBL" id="OOIN01000010">
    <property type="protein sequence ID" value="SPO25158.1"/>
    <property type="molecule type" value="Genomic_DNA"/>
</dbReference>
<feature type="domain" description="Pericentrin/AKAP-450 centrosomal targeting" evidence="8">
    <location>
        <begin position="1443"/>
        <end position="1521"/>
    </location>
</feature>
<dbReference type="GO" id="GO:0005815">
    <property type="term" value="C:microtubule organizing center"/>
    <property type="evidence" value="ECO:0007669"/>
    <property type="project" value="UniProtKB-SubCell"/>
</dbReference>
<dbReference type="InterPro" id="IPR019528">
    <property type="entry name" value="PACT_domain"/>
</dbReference>
<gene>
    <name evidence="9" type="ORF">UTRI_02736_B</name>
</gene>
<evidence type="ECO:0000256" key="2">
    <source>
        <dbReference type="ARBA" id="ARBA00022490"/>
    </source>
</evidence>
<dbReference type="GO" id="GO:0032982">
    <property type="term" value="C:myosin filament"/>
    <property type="evidence" value="ECO:0007669"/>
    <property type="project" value="TreeGrafter"/>
</dbReference>
<feature type="region of interest" description="Disordered" evidence="7">
    <location>
        <begin position="46"/>
        <end position="85"/>
    </location>
</feature>
<feature type="coiled-coil region" evidence="6">
    <location>
        <begin position="1220"/>
        <end position="1307"/>
    </location>
</feature>
<dbReference type="Gene3D" id="1.10.287.1490">
    <property type="match status" value="1"/>
</dbReference>
<dbReference type="GO" id="GO:0051015">
    <property type="term" value="F:actin filament binding"/>
    <property type="evidence" value="ECO:0007669"/>
    <property type="project" value="TreeGrafter"/>
</dbReference>
<feature type="compositionally biased region" description="Polar residues" evidence="7">
    <location>
        <begin position="138"/>
        <end position="166"/>
    </location>
</feature>
<feature type="coiled-coil region" evidence="6">
    <location>
        <begin position="1025"/>
        <end position="1052"/>
    </location>
</feature>
<organism evidence="9 10">
    <name type="scientific">Ustilago trichophora</name>
    <dbReference type="NCBI Taxonomy" id="86804"/>
    <lineage>
        <taxon>Eukaryota</taxon>
        <taxon>Fungi</taxon>
        <taxon>Dikarya</taxon>
        <taxon>Basidiomycota</taxon>
        <taxon>Ustilaginomycotina</taxon>
        <taxon>Ustilaginomycetes</taxon>
        <taxon>Ustilaginales</taxon>
        <taxon>Ustilaginaceae</taxon>
        <taxon>Ustilago</taxon>
    </lineage>
</organism>
<keyword evidence="3" id="KW-0597">Phosphoprotein</keyword>
<evidence type="ECO:0000256" key="4">
    <source>
        <dbReference type="ARBA" id="ARBA00023054"/>
    </source>
</evidence>
<feature type="compositionally biased region" description="Polar residues" evidence="7">
    <location>
        <begin position="366"/>
        <end position="379"/>
    </location>
</feature>
<feature type="region of interest" description="Disordered" evidence="7">
    <location>
        <begin position="502"/>
        <end position="522"/>
    </location>
</feature>
<feature type="coiled-coil region" evidence="6">
    <location>
        <begin position="858"/>
        <end position="918"/>
    </location>
</feature>
<feature type="coiled-coil region" evidence="6">
    <location>
        <begin position="1332"/>
        <end position="1405"/>
    </location>
</feature>
<keyword evidence="5" id="KW-0206">Cytoskeleton</keyword>
<dbReference type="PANTHER" id="PTHR45615:SF40">
    <property type="entry name" value="MYOSIN HEAVY CHAIN, NON-MUSCLE"/>
    <property type="match status" value="1"/>
</dbReference>
<feature type="compositionally biased region" description="Basic and acidic residues" evidence="7">
    <location>
        <begin position="219"/>
        <end position="237"/>
    </location>
</feature>
<feature type="compositionally biased region" description="Polar residues" evidence="7">
    <location>
        <begin position="318"/>
        <end position="340"/>
    </location>
</feature>
<name>A0A5C3E421_9BASI</name>
<feature type="compositionally biased region" description="Polar residues" evidence="7">
    <location>
        <begin position="253"/>
        <end position="267"/>
    </location>
</feature>
<dbReference type="Pfam" id="PF10495">
    <property type="entry name" value="PACT_coil_coil"/>
    <property type="match status" value="1"/>
</dbReference>
<feature type="compositionally biased region" description="Polar residues" evidence="7">
    <location>
        <begin position="446"/>
        <end position="456"/>
    </location>
</feature>
<keyword evidence="4 6" id="KW-0175">Coiled coil</keyword>
<accession>A0A5C3E421</accession>
<dbReference type="GO" id="GO:0000146">
    <property type="term" value="F:microfilament motor activity"/>
    <property type="evidence" value="ECO:0007669"/>
    <property type="project" value="TreeGrafter"/>
</dbReference>
<sequence length="1578" mass="174277">MDLNFGTPARLERQIAQDLLETQSEFDLSVPGGDTRDISASITRTPLTTSYRHNSSFSRPSDSSEASMTSPAKHTHLTTATPHAKRQVVTLAAAVQNAHHQSNNDAFQASKAISASSSTSSISDLPHSAQFPDPYSHVRSTSPPLTSTPQRTNGPASTVGSRSRTIMTARPLRPSSAEGTATQRYDDTTKTSASRATRSARSASALLDDLTESSIAPEDASHREHDVQKAQPHEAETQQHALGGRDFVVYDAPSTSRNASPASSQGRGTPARDAIDWRQRRAQRRQLVQVDESAVDDDDDESQVQPDSGASTLADPQPTGTVATRTESVAETEDTATACSSPAAARLARQGLIAHSSADEAPLPDSATSTPSRPLQGNFATPKHASASEERARMKQYLLNSVKATERTRSHTGRSSDAHVEAIERLKAQAQLHRTPGSRSEGDAVTTDSPANSTVPTPHRRMDRLGRANTIAAGRTPLPKGGVAELLRRGALFGVPDSSLASSAAVESPLRPGPQAVEPAKDDEVASAVGSTTTYSEASSNDLALVPNGSKHGAMGLRANTSFPGLGAAEAGTEANSVARPRVDAAKLALYQSKLNARLDAENDELKRERDQLLQKLAKLEAASPSQSAQPDLKAINQQLQAERERADALDKEAQELADLLDEKERELESYKNTQGAPQVNEEHEQELRNEIDELQSLLKDRDEDLEELEARLERERTQMEEQVQQAKAFSFQTLDRIETERDQALERVQALQQELSDLKERQPGLSPESQVEDVDRSALRHHVEELEVERDGLLKELESKTESIQQTEMELGSLRDQARSDAARIRGLERRLNAATAQLSKTGGTSDEADESQALQLDSLKGKLREAQAHIAELKARANEQGTSASSSVQDERIQFLERQKAELEERVQQYREMISKGVGTNLANLSKDAEGGEAASLPPVTPGRAHIGSSPLPKSVMSLRNISAVKTPRSPGPLSEASWLYNESSLGATNIVDRIAYLEGALDDANASIDAKLQQLDDAGVAHLTLAERLQQAHERIAELEAEIERLRMAGGHSGDTTSASPNKSVSQRQKVFADVHAQLEALKSRWAADHDKLQERERDLERRERELQDRSTEKRHYQDVLAELNRFKEAASSLQQDLQHERAKQRSMLAETRAAGQQKHTIEGSLSRTQTELEAVKRKLEEKMGGLEDLGRQYMEKAVQPESSMGHRERGQLDTQTERLATRFQAAQSEVELLKAERNDLLTQRAELHKKFAAANENYEQVLADLAASRTALSEHQTQLDEQIEQMEAAHAALRSKKAAYEKIAGDRDRLRAERDLIVHDVGMFEQELRKLRREADQQGADLEALRAEREEARRQLASDGEAKDRERAEFMSQVRTLVDQLKSKTAEVDRIKTKLDELERSRTTAPPPYVEEHSIVAARKMHEAECKGLILQIKYLKLKLNREMDLRADLTHQKQYISLLLQGFARSDTELGRLIFDLNLQQNTRDTRRRQNDVKRRWTKALNAATAVARMQILANKAKQFNEIKQSLQKAHEEVRSRRNVFPATQQQQQQQQQSAAGYASIGSKAGFASSSRR</sequence>
<evidence type="ECO:0000313" key="10">
    <source>
        <dbReference type="Proteomes" id="UP000324022"/>
    </source>
</evidence>